<feature type="domain" description="Pterin-binding" evidence="10">
    <location>
        <begin position="15"/>
        <end position="268"/>
    </location>
</feature>
<proteinExistence type="inferred from homology"/>
<dbReference type="AlphaFoldDB" id="A0A380MT97"/>
<dbReference type="GO" id="GO:0005829">
    <property type="term" value="C:cytosol"/>
    <property type="evidence" value="ECO:0007669"/>
    <property type="project" value="TreeGrafter"/>
</dbReference>
<dbReference type="PROSITE" id="PS00792">
    <property type="entry name" value="DHPS_1"/>
    <property type="match status" value="1"/>
</dbReference>
<accession>A0A380MT97</accession>
<dbReference type="GO" id="GO:0046654">
    <property type="term" value="P:tetrahydrofolate biosynthetic process"/>
    <property type="evidence" value="ECO:0007669"/>
    <property type="project" value="UniProtKB-UniPathway"/>
</dbReference>
<dbReference type="RefSeq" id="WP_072576229.1">
    <property type="nucleotide sequence ID" value="NZ_LWHB01000058.1"/>
</dbReference>
<reference evidence="11 12" key="1">
    <citation type="submission" date="2018-06" db="EMBL/GenBank/DDBJ databases">
        <authorList>
            <consortium name="Pathogen Informatics"/>
            <person name="Doyle S."/>
        </authorList>
    </citation>
    <scope>NUCLEOTIDE SEQUENCE [LARGE SCALE GENOMIC DNA]</scope>
    <source>
        <strain evidence="11 12">NCTC13337</strain>
    </source>
</reference>
<evidence type="ECO:0000313" key="12">
    <source>
        <dbReference type="Proteomes" id="UP000254601"/>
    </source>
</evidence>
<keyword evidence="5 9" id="KW-0808">Transferase</keyword>
<dbReference type="GO" id="GO:0046656">
    <property type="term" value="P:folic acid biosynthetic process"/>
    <property type="evidence" value="ECO:0007669"/>
    <property type="project" value="UniProtKB-KW"/>
</dbReference>
<protein>
    <recommendedName>
        <fullName evidence="4 9">Dihydropteroate synthase</fullName>
        <shortName evidence="9">DHPS</shortName>
        <ecNumber evidence="4 9">2.5.1.15</ecNumber>
    </recommendedName>
    <alternativeName>
        <fullName evidence="9">Dihydropteroate pyrophosphorylase</fullName>
    </alternativeName>
</protein>
<dbReference type="PANTHER" id="PTHR20941:SF1">
    <property type="entry name" value="FOLIC ACID SYNTHESIS PROTEIN FOL1"/>
    <property type="match status" value="1"/>
</dbReference>
<dbReference type="PROSITE" id="PS00793">
    <property type="entry name" value="DHPS_2"/>
    <property type="match status" value="1"/>
</dbReference>
<name>A0A380MT97_9GAMM</name>
<dbReference type="CDD" id="cd00739">
    <property type="entry name" value="DHPS"/>
    <property type="match status" value="1"/>
</dbReference>
<comment type="catalytic activity">
    <reaction evidence="1">
        <text>(7,8-dihydropterin-6-yl)methyl diphosphate + 4-aminobenzoate = 7,8-dihydropteroate + diphosphate</text>
        <dbReference type="Rhea" id="RHEA:19949"/>
        <dbReference type="ChEBI" id="CHEBI:17836"/>
        <dbReference type="ChEBI" id="CHEBI:17839"/>
        <dbReference type="ChEBI" id="CHEBI:33019"/>
        <dbReference type="ChEBI" id="CHEBI:72950"/>
        <dbReference type="EC" id="2.5.1.15"/>
    </reaction>
</comment>
<dbReference type="PANTHER" id="PTHR20941">
    <property type="entry name" value="FOLATE SYNTHESIS PROTEINS"/>
    <property type="match status" value="1"/>
</dbReference>
<dbReference type="InterPro" id="IPR000489">
    <property type="entry name" value="Pterin-binding_dom"/>
</dbReference>
<dbReference type="GO" id="GO:0046872">
    <property type="term" value="F:metal ion binding"/>
    <property type="evidence" value="ECO:0007669"/>
    <property type="project" value="UniProtKB-KW"/>
</dbReference>
<dbReference type="EMBL" id="UHIC01000001">
    <property type="protein sequence ID" value="SUO94941.1"/>
    <property type="molecule type" value="Genomic_DNA"/>
</dbReference>
<evidence type="ECO:0000256" key="6">
    <source>
        <dbReference type="ARBA" id="ARBA00022723"/>
    </source>
</evidence>
<evidence type="ECO:0000256" key="4">
    <source>
        <dbReference type="ARBA" id="ARBA00012458"/>
    </source>
</evidence>
<sequence length="277" mass="30852">MQWQCGRFVLDLSEPKIMGVLNCTPDSFSDGGKYIHIDKALMRAEEMISQGADIIDIGAESTRPGSKAVSIEEEISRLLPVVRELVARKDVPISIDTKNTKTIQTMLEIGVDIINDVNGLEDIGAIERVSKTNCGICIMHMRGMPENMQNNTNYQDVILEIDEYLQQRVDLCRREGIKKERIVIDPGFGFGKTPEQNIQLITEQSKFLSGEYPILLGVSRKSTIGYLLGNKPIEDRLIGSVVLGALSVYLGVKIIRVHDILETSDALKIVKLLIKPK</sequence>
<dbReference type="GO" id="GO:0004156">
    <property type="term" value="F:dihydropteroate synthase activity"/>
    <property type="evidence" value="ECO:0007669"/>
    <property type="project" value="UniProtKB-EC"/>
</dbReference>
<organism evidence="11 12">
    <name type="scientific">Suttonella ornithocola</name>
    <dbReference type="NCBI Taxonomy" id="279832"/>
    <lineage>
        <taxon>Bacteria</taxon>
        <taxon>Pseudomonadati</taxon>
        <taxon>Pseudomonadota</taxon>
        <taxon>Gammaproteobacteria</taxon>
        <taxon>Cardiobacteriales</taxon>
        <taxon>Cardiobacteriaceae</taxon>
        <taxon>Suttonella</taxon>
    </lineage>
</organism>
<comment type="similarity">
    <text evidence="9">Belongs to the DHPS family.</text>
</comment>
<gene>
    <name evidence="11" type="primary">folP</name>
    <name evidence="11" type="ORF">NCTC13337_01005</name>
</gene>
<evidence type="ECO:0000256" key="2">
    <source>
        <dbReference type="ARBA" id="ARBA00001946"/>
    </source>
</evidence>
<comment type="function">
    <text evidence="9">Catalyzes the condensation of para-aminobenzoate (pABA) with 6-hydroxymethyl-7,8-dihydropterin diphosphate (DHPt-PP) to form 7,8-dihydropteroate (H2Pte), the immediate precursor of folate derivatives.</text>
</comment>
<dbReference type="Proteomes" id="UP000254601">
    <property type="component" value="Unassembled WGS sequence"/>
</dbReference>
<dbReference type="InterPro" id="IPR011005">
    <property type="entry name" value="Dihydropteroate_synth-like_sf"/>
</dbReference>
<dbReference type="InterPro" id="IPR045031">
    <property type="entry name" value="DHP_synth-like"/>
</dbReference>
<dbReference type="SUPFAM" id="SSF51717">
    <property type="entry name" value="Dihydropteroate synthetase-like"/>
    <property type="match status" value="1"/>
</dbReference>
<dbReference type="Gene3D" id="3.20.20.20">
    <property type="entry name" value="Dihydropteroate synthase-like"/>
    <property type="match status" value="1"/>
</dbReference>
<dbReference type="UniPathway" id="UPA00077">
    <property type="reaction ID" value="UER00156"/>
</dbReference>
<dbReference type="OrthoDB" id="9811744at2"/>
<dbReference type="InterPro" id="IPR006390">
    <property type="entry name" value="DHP_synth_dom"/>
</dbReference>
<evidence type="ECO:0000256" key="7">
    <source>
        <dbReference type="ARBA" id="ARBA00022842"/>
    </source>
</evidence>
<evidence type="ECO:0000256" key="5">
    <source>
        <dbReference type="ARBA" id="ARBA00022679"/>
    </source>
</evidence>
<evidence type="ECO:0000256" key="8">
    <source>
        <dbReference type="ARBA" id="ARBA00022909"/>
    </source>
</evidence>
<comment type="pathway">
    <text evidence="3 9">Cofactor biosynthesis; tetrahydrofolate biosynthesis; 7,8-dihydrofolate from 2-amino-4-hydroxy-6-hydroxymethyl-7,8-dihydropteridine diphosphate and 4-aminobenzoate: step 1/2.</text>
</comment>
<keyword evidence="6 9" id="KW-0479">Metal-binding</keyword>
<dbReference type="EC" id="2.5.1.15" evidence="4 9"/>
<evidence type="ECO:0000256" key="1">
    <source>
        <dbReference type="ARBA" id="ARBA00000012"/>
    </source>
</evidence>
<dbReference type="Pfam" id="PF00809">
    <property type="entry name" value="Pterin_bind"/>
    <property type="match status" value="1"/>
</dbReference>
<keyword evidence="8 9" id="KW-0289">Folate biosynthesis</keyword>
<evidence type="ECO:0000256" key="9">
    <source>
        <dbReference type="RuleBase" id="RU361205"/>
    </source>
</evidence>
<dbReference type="PROSITE" id="PS50972">
    <property type="entry name" value="PTERIN_BINDING"/>
    <property type="match status" value="1"/>
</dbReference>
<evidence type="ECO:0000256" key="3">
    <source>
        <dbReference type="ARBA" id="ARBA00004763"/>
    </source>
</evidence>
<keyword evidence="12" id="KW-1185">Reference proteome</keyword>
<dbReference type="NCBIfam" id="TIGR01496">
    <property type="entry name" value="DHPS"/>
    <property type="match status" value="1"/>
</dbReference>
<keyword evidence="7 9" id="KW-0460">Magnesium</keyword>
<evidence type="ECO:0000313" key="11">
    <source>
        <dbReference type="EMBL" id="SUO94941.1"/>
    </source>
</evidence>
<comment type="cofactor">
    <cofactor evidence="2 9">
        <name>Mg(2+)</name>
        <dbReference type="ChEBI" id="CHEBI:18420"/>
    </cofactor>
</comment>
<evidence type="ECO:0000259" key="10">
    <source>
        <dbReference type="PROSITE" id="PS50972"/>
    </source>
</evidence>